<comment type="caution">
    <text evidence="2">The sequence shown here is derived from an EMBL/GenBank/DDBJ whole genome shotgun (WGS) entry which is preliminary data.</text>
</comment>
<protein>
    <recommendedName>
        <fullName evidence="4">F-box domain-containing protein</fullName>
    </recommendedName>
</protein>
<dbReference type="EMBL" id="JANAWD010000327">
    <property type="protein sequence ID" value="KAJ3481330.1"/>
    <property type="molecule type" value="Genomic_DNA"/>
</dbReference>
<dbReference type="AlphaFoldDB" id="A0AAD5UYK8"/>
<name>A0AAD5UYK8_9APHY</name>
<feature type="region of interest" description="Disordered" evidence="1">
    <location>
        <begin position="1"/>
        <end position="43"/>
    </location>
</feature>
<evidence type="ECO:0000313" key="3">
    <source>
        <dbReference type="Proteomes" id="UP001212997"/>
    </source>
</evidence>
<organism evidence="2 3">
    <name type="scientific">Meripilus lineatus</name>
    <dbReference type="NCBI Taxonomy" id="2056292"/>
    <lineage>
        <taxon>Eukaryota</taxon>
        <taxon>Fungi</taxon>
        <taxon>Dikarya</taxon>
        <taxon>Basidiomycota</taxon>
        <taxon>Agaricomycotina</taxon>
        <taxon>Agaricomycetes</taxon>
        <taxon>Polyporales</taxon>
        <taxon>Meripilaceae</taxon>
        <taxon>Meripilus</taxon>
    </lineage>
</organism>
<evidence type="ECO:0008006" key="4">
    <source>
        <dbReference type="Google" id="ProtNLM"/>
    </source>
</evidence>
<accession>A0AAD5UYK8</accession>
<evidence type="ECO:0000256" key="1">
    <source>
        <dbReference type="SAM" id="MobiDB-lite"/>
    </source>
</evidence>
<keyword evidence="3" id="KW-1185">Reference proteome</keyword>
<proteinExistence type="predicted"/>
<reference evidence="2" key="1">
    <citation type="submission" date="2022-07" db="EMBL/GenBank/DDBJ databases">
        <title>Genome Sequence of Physisporinus lineatus.</title>
        <authorList>
            <person name="Buettner E."/>
        </authorList>
    </citation>
    <scope>NUCLEOTIDE SEQUENCE</scope>
    <source>
        <strain evidence="2">VT162</strain>
    </source>
</reference>
<feature type="compositionally biased region" description="Basic residues" evidence="1">
    <location>
        <begin position="31"/>
        <end position="43"/>
    </location>
</feature>
<gene>
    <name evidence="2" type="ORF">NLI96_g7733</name>
</gene>
<evidence type="ECO:0000313" key="2">
    <source>
        <dbReference type="EMBL" id="KAJ3481330.1"/>
    </source>
</evidence>
<dbReference type="Proteomes" id="UP001212997">
    <property type="component" value="Unassembled WGS sequence"/>
</dbReference>
<feature type="compositionally biased region" description="Polar residues" evidence="1">
    <location>
        <begin position="1"/>
        <end position="16"/>
    </location>
</feature>
<sequence>MPTSSAKHPSSFSGPNESPRHIPQSYNGTKSLRRKPSRCRARQSHMTAVLTGRTIKNRLLNTHGAAFGWRDRCALSTRLPKTPTSHYYPPVTPFFVQQTYLTRVAHATTTTPKLDTRSGGFIPVPSAFITPASSNGRLALLDLLPFLSPGPPLTTTSKTYPSHKFLADPTSEDSDFAELPCIATLASASKLSIQQERDQILAEIEFHRKEIATLYEESNAFSKTTLLPPVVLLEIFRWAVTDTLEDGAQFSLSSIIHTCKRWRSITIEHPPLWSHIAIAPQSNKEWIETMITNSKHHPLTIRAQSPKAYKRFEGCIKAALAEMKRIKDLRLSLPPTLFHKIKRLLDVPSPLLRSINLESTAPVNPYRGVPILQFFEQLPCLREIRSSLPVSAISRTAQSTVTTLHIDHHNLVSSSAQNWSFPNSLLHVLEKMPSLEQLFIRTKIDSISCTPRQVNLSRLNVLEVHGHENFHDWLLGLLHFPSHTFVRLHCGTKTISFPAPVPCSFAIACASHWAEYPYPMGGSAKFMNLVHHSLLDSSAQVDPCTVPATEHGRIPIYEATVSPFVPNPERILRRFRPSSVQVLSLSQVPSLPHPAASPNPFGTLWPVLRKMRGVKTLILDGWKETCVATALEVSVDWTVDGGYNEPNIGVFPMLETLVLRNVLFGVDGIGSDGFFRSLRIGIQNRAQFQIPVQRLIIESAVSLYREDVLMLRQDVMTLWDEELLDA</sequence>